<dbReference type="AlphaFoldDB" id="K0T6H5"/>
<protein>
    <submittedName>
        <fullName evidence="2">Uncharacterized protein</fullName>
    </submittedName>
</protein>
<organism evidence="2 3">
    <name type="scientific">Thalassiosira oceanica</name>
    <name type="common">Marine diatom</name>
    <dbReference type="NCBI Taxonomy" id="159749"/>
    <lineage>
        <taxon>Eukaryota</taxon>
        <taxon>Sar</taxon>
        <taxon>Stramenopiles</taxon>
        <taxon>Ochrophyta</taxon>
        <taxon>Bacillariophyta</taxon>
        <taxon>Coscinodiscophyceae</taxon>
        <taxon>Thalassiosirophycidae</taxon>
        <taxon>Thalassiosirales</taxon>
        <taxon>Thalassiosiraceae</taxon>
        <taxon>Thalassiosira</taxon>
    </lineage>
</organism>
<dbReference type="Proteomes" id="UP000266841">
    <property type="component" value="Unassembled WGS sequence"/>
</dbReference>
<comment type="caution">
    <text evidence="2">The sequence shown here is derived from an EMBL/GenBank/DDBJ whole genome shotgun (WGS) entry which is preliminary data.</text>
</comment>
<dbReference type="EMBL" id="AGNL01004658">
    <property type="protein sequence ID" value="EJK73245.1"/>
    <property type="molecule type" value="Genomic_DNA"/>
</dbReference>
<keyword evidence="3" id="KW-1185">Reference proteome</keyword>
<proteinExistence type="predicted"/>
<reference evidence="2 3" key="1">
    <citation type="journal article" date="2012" name="Genome Biol.">
        <title>Genome and low-iron response of an oceanic diatom adapted to chronic iron limitation.</title>
        <authorList>
            <person name="Lommer M."/>
            <person name="Specht M."/>
            <person name="Roy A.S."/>
            <person name="Kraemer L."/>
            <person name="Andreson R."/>
            <person name="Gutowska M.A."/>
            <person name="Wolf J."/>
            <person name="Bergner S.V."/>
            <person name="Schilhabel M.B."/>
            <person name="Klostermeier U.C."/>
            <person name="Beiko R.G."/>
            <person name="Rosenstiel P."/>
            <person name="Hippler M."/>
            <person name="Laroche J."/>
        </authorList>
    </citation>
    <scope>NUCLEOTIDE SEQUENCE [LARGE SCALE GENOMIC DNA]</scope>
    <source>
        <strain evidence="2 3">CCMP1005</strain>
    </source>
</reference>
<evidence type="ECO:0000313" key="2">
    <source>
        <dbReference type="EMBL" id="EJK73245.1"/>
    </source>
</evidence>
<dbReference type="OrthoDB" id="41474at2759"/>
<gene>
    <name evidence="2" type="ORF">THAOC_05140</name>
</gene>
<sequence>MTCIKSTAKKKQQIAGVELTRLPCSHFSLVPSDSNVDALLPEANRRINQVHQKASKGISTAKLKARTSDDSGGEKEGRKQQGRISARSTQHIQLFKAEDANVHSTRPRNDCRAMFSLLRFCATAALMTAADGFGLRPGPAKRIASKGSPLVDEALDCYPFVIKPEERAGLAGTFNEMARLYGDEAALDFVKTMPQVRPVLGNNIMRLRQHPVLSDIPQTLKFNKENFEPCLDSWSEQFTLKKAQSMVRRNPGLLGVRPETTDDAEASMLFSYIVAYTRPLPKIIGVGGLLAIATAGINQ</sequence>
<evidence type="ECO:0000313" key="3">
    <source>
        <dbReference type="Proteomes" id="UP000266841"/>
    </source>
</evidence>
<feature type="region of interest" description="Disordered" evidence="1">
    <location>
        <begin position="51"/>
        <end position="87"/>
    </location>
</feature>
<accession>K0T6H5</accession>
<evidence type="ECO:0000256" key="1">
    <source>
        <dbReference type="SAM" id="MobiDB-lite"/>
    </source>
</evidence>
<name>K0T6H5_THAOC</name>
<feature type="compositionally biased region" description="Basic and acidic residues" evidence="1">
    <location>
        <begin position="66"/>
        <end position="79"/>
    </location>
</feature>